<keyword evidence="5" id="KW-1185">Reference proteome</keyword>
<feature type="signal peptide" evidence="2">
    <location>
        <begin position="1"/>
        <end position="17"/>
    </location>
</feature>
<dbReference type="GO" id="GO:0004867">
    <property type="term" value="F:serine-type endopeptidase inhibitor activity"/>
    <property type="evidence" value="ECO:0007669"/>
    <property type="project" value="InterPro"/>
</dbReference>
<dbReference type="Gene3D" id="2.40.40.10">
    <property type="entry name" value="RlpA-like domain"/>
    <property type="match status" value="2"/>
</dbReference>
<dbReference type="GO" id="GO:0004869">
    <property type="term" value="F:cysteine-type endopeptidase inhibitor activity"/>
    <property type="evidence" value="ECO:0007669"/>
    <property type="project" value="InterPro"/>
</dbReference>
<accession>A0AA39IAN8</accession>
<gene>
    <name evidence="4" type="ORF">QR680_014977</name>
</gene>
<organism evidence="4 5">
    <name type="scientific">Steinernema hermaphroditum</name>
    <dbReference type="NCBI Taxonomy" id="289476"/>
    <lineage>
        <taxon>Eukaryota</taxon>
        <taxon>Metazoa</taxon>
        <taxon>Ecdysozoa</taxon>
        <taxon>Nematoda</taxon>
        <taxon>Chromadorea</taxon>
        <taxon>Rhabditida</taxon>
        <taxon>Tylenchina</taxon>
        <taxon>Panagrolaimomorpha</taxon>
        <taxon>Strongyloidoidea</taxon>
        <taxon>Steinernematidae</taxon>
        <taxon>Steinernema</taxon>
    </lineage>
</organism>
<dbReference type="AlphaFoldDB" id="A0AA39IAN8"/>
<reference evidence="4" key="1">
    <citation type="submission" date="2023-06" db="EMBL/GenBank/DDBJ databases">
        <title>Genomic analysis of the entomopathogenic nematode Steinernema hermaphroditum.</title>
        <authorList>
            <person name="Schwarz E.M."/>
            <person name="Heppert J.K."/>
            <person name="Baniya A."/>
            <person name="Schwartz H.T."/>
            <person name="Tan C.-H."/>
            <person name="Antoshechkin I."/>
            <person name="Sternberg P.W."/>
            <person name="Goodrich-Blair H."/>
            <person name="Dillman A.R."/>
        </authorList>
    </citation>
    <scope>NUCLEOTIDE SEQUENCE</scope>
    <source>
        <strain evidence="4">PS9179</strain>
        <tissue evidence="4">Whole animal</tissue>
    </source>
</reference>
<feature type="domain" description="RlpA-like protein double-psi beta-barrel" evidence="3">
    <location>
        <begin position="59"/>
        <end position="113"/>
    </location>
</feature>
<comment type="caution">
    <text evidence="4">The sequence shown here is derived from an EMBL/GenBank/DDBJ whole genome shotgun (WGS) entry which is preliminary data.</text>
</comment>
<name>A0AA39IAN8_9BILA</name>
<dbReference type="EMBL" id="JAUCMV010000002">
    <property type="protein sequence ID" value="KAK0420936.1"/>
    <property type="molecule type" value="Genomic_DNA"/>
</dbReference>
<dbReference type="PANTHER" id="PTHR31836:SF28">
    <property type="entry name" value="SRCR DOMAIN-CONTAINING PROTEIN-RELATED"/>
    <property type="match status" value="1"/>
</dbReference>
<dbReference type="CDD" id="cd22273">
    <property type="entry name" value="DPBB_SPI-like"/>
    <property type="match status" value="2"/>
</dbReference>
<dbReference type="SUPFAM" id="SSF50685">
    <property type="entry name" value="Barwin-like endoglucanases"/>
    <property type="match status" value="2"/>
</dbReference>
<feature type="domain" description="RlpA-like protein double-psi beta-barrel" evidence="3">
    <location>
        <begin position="187"/>
        <end position="251"/>
    </location>
</feature>
<dbReference type="InterPro" id="IPR009009">
    <property type="entry name" value="RlpA-like_DPBB"/>
</dbReference>
<dbReference type="InterPro" id="IPR036908">
    <property type="entry name" value="RlpA-like_sf"/>
</dbReference>
<sequence length="261" mass="27975">MLRSLALLLVLVALVNAAGFQLGKTIKGHFTYYTDQGYGACGTPINADSQLLVAVSYTYFTSSNPNNDPVCKNICVEVGYKGKSIKVPVKDKCPSCAGDHFDLSKAAFKKLEPNLDVGNAKGATFNPLDMFRPLSLLLLFATVVYGASKIPFGKKITNAEFTYYIDGGTGACGTQINPKSEMLVAVGNVYWAGLPNPNNDPICKGVCVKVEYKGKSITVPVKDKCWGCGRNKLDLSEPAFKALENLGVGRAKGASFTFVKC</sequence>
<evidence type="ECO:0000256" key="1">
    <source>
        <dbReference type="ARBA" id="ARBA00022729"/>
    </source>
</evidence>
<dbReference type="PANTHER" id="PTHR31836">
    <property type="match status" value="1"/>
</dbReference>
<feature type="chain" id="PRO_5041236013" description="RlpA-like protein double-psi beta-barrel domain-containing protein" evidence="2">
    <location>
        <begin position="18"/>
        <end position="261"/>
    </location>
</feature>
<dbReference type="InterPro" id="IPR048197">
    <property type="entry name" value="Papain_inhib"/>
</dbReference>
<dbReference type="Pfam" id="PF03330">
    <property type="entry name" value="DPBB_1"/>
    <property type="match status" value="2"/>
</dbReference>
<proteinExistence type="predicted"/>
<evidence type="ECO:0000313" key="4">
    <source>
        <dbReference type="EMBL" id="KAK0420936.1"/>
    </source>
</evidence>
<evidence type="ECO:0000313" key="5">
    <source>
        <dbReference type="Proteomes" id="UP001175271"/>
    </source>
</evidence>
<dbReference type="Proteomes" id="UP001175271">
    <property type="component" value="Unassembled WGS sequence"/>
</dbReference>
<evidence type="ECO:0000259" key="3">
    <source>
        <dbReference type="Pfam" id="PF03330"/>
    </source>
</evidence>
<evidence type="ECO:0000256" key="2">
    <source>
        <dbReference type="SAM" id="SignalP"/>
    </source>
</evidence>
<protein>
    <recommendedName>
        <fullName evidence="3">RlpA-like protein double-psi beta-barrel domain-containing protein</fullName>
    </recommendedName>
</protein>
<dbReference type="InterPro" id="IPR051477">
    <property type="entry name" value="Expansin_CellWall"/>
</dbReference>
<keyword evidence="1 2" id="KW-0732">Signal</keyword>
<dbReference type="NCBIfam" id="NF041659">
    <property type="entry name" value="Papain_Inhib"/>
    <property type="match status" value="1"/>
</dbReference>